<accession>A0A0F9C0N3</accession>
<keyword evidence="4" id="KW-0812">Transmembrane</keyword>
<evidence type="ECO:0000256" key="5">
    <source>
        <dbReference type="ARBA" id="ARBA00022989"/>
    </source>
</evidence>
<keyword evidence="3" id="KW-1003">Cell membrane</keyword>
<dbReference type="InterPro" id="IPR042194">
    <property type="entry name" value="FHIPEP_1"/>
</dbReference>
<evidence type="ECO:0000256" key="3">
    <source>
        <dbReference type="ARBA" id="ARBA00022475"/>
    </source>
</evidence>
<dbReference type="GO" id="GO:0044780">
    <property type="term" value="P:bacterial-type flagellum assembly"/>
    <property type="evidence" value="ECO:0007669"/>
    <property type="project" value="TreeGrafter"/>
</dbReference>
<sequence length="331" mass="36096">FAQEYGVILPLIRLRDNVTLDPNTYEIRLYNHVISSGSLEPDKYLAMDPGTVQKTIPGQPAEEPVFNLPALWIDSEQKEQAELQGYTVVDPESILVTHLAESLKRHAHELLSRDDVQGMVDRLSKKEPTLVSEVVGKLVSIGLLQRVLQNLLKDRIPIRDFRQIVEALGDSAEKSKDIRFLTEMARKALVRTITEQYIDTDGKIHTIVLDPALEHELCNAAGEAGKGTLALTPQRALGLAQQIANAWKSAMEGGHDKIVLLCESRLRADLADMLVRQVPQLPVLAYEEVSIGTGVESLTTISLNPQGEGAIDGAGAPNPVPTAMAAPALTG</sequence>
<dbReference type="Gene3D" id="3.40.30.60">
    <property type="entry name" value="FHIPEP family, domain 1"/>
    <property type="match status" value="1"/>
</dbReference>
<dbReference type="GO" id="GO:0005886">
    <property type="term" value="C:plasma membrane"/>
    <property type="evidence" value="ECO:0007669"/>
    <property type="project" value="UniProtKB-SubCell"/>
</dbReference>
<keyword evidence="5" id="KW-1133">Transmembrane helix</keyword>
<comment type="caution">
    <text evidence="7">The sequence shown here is derived from an EMBL/GenBank/DDBJ whole genome shotgun (WGS) entry which is preliminary data.</text>
</comment>
<evidence type="ECO:0000256" key="6">
    <source>
        <dbReference type="ARBA" id="ARBA00023136"/>
    </source>
</evidence>
<dbReference type="InterPro" id="IPR001712">
    <property type="entry name" value="T3SS_FHIPEP"/>
</dbReference>
<dbReference type="PANTHER" id="PTHR30161">
    <property type="entry name" value="FLAGELLAR EXPORT PROTEIN, MEMBRANE FLHA SUBUNIT-RELATED"/>
    <property type="match status" value="1"/>
</dbReference>
<protein>
    <recommendedName>
        <fullName evidence="8">EscV/YscV/HrcV family type III secretion system export apparatus protein</fullName>
    </recommendedName>
</protein>
<dbReference type="Gene3D" id="1.10.8.540">
    <property type="entry name" value="FHIPEP family, domain 3"/>
    <property type="match status" value="1"/>
</dbReference>
<evidence type="ECO:0000256" key="1">
    <source>
        <dbReference type="ARBA" id="ARBA00004651"/>
    </source>
</evidence>
<dbReference type="Pfam" id="PF00771">
    <property type="entry name" value="FHIPEP"/>
    <property type="match status" value="1"/>
</dbReference>
<comment type="subcellular location">
    <subcellularLocation>
        <location evidence="1">Cell membrane</location>
        <topology evidence="1">Multi-pass membrane protein</topology>
    </subcellularLocation>
</comment>
<name>A0A0F9C0N3_9ZZZZ</name>
<evidence type="ECO:0008006" key="8">
    <source>
        <dbReference type="Google" id="ProtNLM"/>
    </source>
</evidence>
<dbReference type="InterPro" id="IPR042196">
    <property type="entry name" value="FHIPEP_4"/>
</dbReference>
<organism evidence="7">
    <name type="scientific">marine sediment metagenome</name>
    <dbReference type="NCBI Taxonomy" id="412755"/>
    <lineage>
        <taxon>unclassified sequences</taxon>
        <taxon>metagenomes</taxon>
        <taxon>ecological metagenomes</taxon>
    </lineage>
</organism>
<reference evidence="7" key="1">
    <citation type="journal article" date="2015" name="Nature">
        <title>Complex archaea that bridge the gap between prokaryotes and eukaryotes.</title>
        <authorList>
            <person name="Spang A."/>
            <person name="Saw J.H."/>
            <person name="Jorgensen S.L."/>
            <person name="Zaremba-Niedzwiedzka K."/>
            <person name="Martijn J."/>
            <person name="Lind A.E."/>
            <person name="van Eijk R."/>
            <person name="Schleper C."/>
            <person name="Guy L."/>
            <person name="Ettema T.J."/>
        </authorList>
    </citation>
    <scope>NUCLEOTIDE SEQUENCE</scope>
</reference>
<dbReference type="EMBL" id="LAZR01035354">
    <property type="protein sequence ID" value="KKL27740.1"/>
    <property type="molecule type" value="Genomic_DNA"/>
</dbReference>
<gene>
    <name evidence="7" type="ORF">LCGC14_2382150</name>
</gene>
<evidence type="ECO:0000313" key="7">
    <source>
        <dbReference type="EMBL" id="KKL27740.1"/>
    </source>
</evidence>
<dbReference type="GO" id="GO:0009306">
    <property type="term" value="P:protein secretion"/>
    <property type="evidence" value="ECO:0007669"/>
    <property type="project" value="InterPro"/>
</dbReference>
<proteinExistence type="inferred from homology"/>
<dbReference type="Gene3D" id="3.40.50.12790">
    <property type="entry name" value="FHIPEP family, domain 4"/>
    <property type="match status" value="1"/>
</dbReference>
<keyword evidence="6" id="KW-0472">Membrane</keyword>
<evidence type="ECO:0000256" key="2">
    <source>
        <dbReference type="ARBA" id="ARBA00008835"/>
    </source>
</evidence>
<dbReference type="PANTHER" id="PTHR30161:SF1">
    <property type="entry name" value="FLAGELLAR BIOSYNTHESIS PROTEIN FLHA-RELATED"/>
    <property type="match status" value="1"/>
</dbReference>
<evidence type="ECO:0000256" key="4">
    <source>
        <dbReference type="ARBA" id="ARBA00022692"/>
    </source>
</evidence>
<dbReference type="InterPro" id="IPR042193">
    <property type="entry name" value="FHIPEP_3"/>
</dbReference>
<dbReference type="AlphaFoldDB" id="A0A0F9C0N3"/>
<comment type="similarity">
    <text evidence="2">Belongs to the FHIPEP (flagella/HR/invasion proteins export pore) family.</text>
</comment>
<feature type="non-terminal residue" evidence="7">
    <location>
        <position position="1"/>
    </location>
</feature>